<dbReference type="InterPro" id="IPR029065">
    <property type="entry name" value="Enolase_C-like"/>
</dbReference>
<name>A0A1L3ZU19_9SPHN</name>
<dbReference type="Gene3D" id="3.20.20.120">
    <property type="entry name" value="Enolase-like C-terminal domain"/>
    <property type="match status" value="1"/>
</dbReference>
<dbReference type="InterPro" id="IPR034603">
    <property type="entry name" value="Dipeptide_epimerase"/>
</dbReference>
<dbReference type="EMBL" id="CP018221">
    <property type="protein sequence ID" value="API59134.1"/>
    <property type="molecule type" value="Genomic_DNA"/>
</dbReference>
<comment type="similarity">
    <text evidence="1 7">Belongs to the mandelate racemase/muconate lactonizing enzyme family.</text>
</comment>
<dbReference type="KEGG" id="sphj:BSL82_07275"/>
<dbReference type="Pfam" id="PF02746">
    <property type="entry name" value="MR_MLE_N"/>
    <property type="match status" value="1"/>
</dbReference>
<dbReference type="SUPFAM" id="SSF54826">
    <property type="entry name" value="Enolase N-terminal domain-like"/>
    <property type="match status" value="1"/>
</dbReference>
<dbReference type="GO" id="GO:0016855">
    <property type="term" value="F:racemase and epimerase activity, acting on amino acids and derivatives"/>
    <property type="evidence" value="ECO:0007669"/>
    <property type="project" value="UniProtKB-UniRule"/>
</dbReference>
<sequence length="332" mass="35276">MARTVLARTQRFPVAGTFTIARGAKTHVDVVVATIRQDGWTAQGEATPIYYLGERAEGVCAQIREAAPLLAKRSVNEAREALQTLLPRGAARNALDSALWSLEARLSLRPVWQLAGLGPPRPLATAYTISLADPAVMESTARNAAAAGYALLKVKLGGDADMDRIAAVRRGSPAARLIVDANEAWAGLDLEAQAAALRPHGVELIEQPVPAGEDHLLDGLRSPIPICADESCQDHGDLPRLAGRYQAINIKLDKCGGLTEALKLAAQASAAGMQIMTGCMLSTSLGIAPALLAAQTSRWVDLDGPLLLARDRPHAIRFRDGMAEPASRRLWG</sequence>
<dbReference type="Gene3D" id="3.30.390.10">
    <property type="entry name" value="Enolase-like, N-terminal domain"/>
    <property type="match status" value="1"/>
</dbReference>
<feature type="binding site" evidence="6">
    <location>
        <position position="180"/>
    </location>
    <ligand>
        <name>Mg(2+)</name>
        <dbReference type="ChEBI" id="CHEBI:18420"/>
    </ligand>
</feature>
<accession>A0A1L3ZU19</accession>
<feature type="binding site" evidence="6">
    <location>
        <position position="206"/>
    </location>
    <ligand>
        <name>Mg(2+)</name>
        <dbReference type="ChEBI" id="CHEBI:18420"/>
    </ligand>
</feature>
<dbReference type="InterPro" id="IPR013342">
    <property type="entry name" value="Mandelate_racemase_C"/>
</dbReference>
<dbReference type="Pfam" id="PF13378">
    <property type="entry name" value="MR_MLE_C"/>
    <property type="match status" value="1"/>
</dbReference>
<dbReference type="SMART" id="SM00922">
    <property type="entry name" value="MR_MLE"/>
    <property type="match status" value="1"/>
</dbReference>
<dbReference type="Proteomes" id="UP000182063">
    <property type="component" value="Chromosome"/>
</dbReference>
<dbReference type="InterPro" id="IPR034593">
    <property type="entry name" value="DgoD-like"/>
</dbReference>
<dbReference type="RefSeq" id="WP_072596686.1">
    <property type="nucleotide sequence ID" value="NZ_CP018221.1"/>
</dbReference>
<dbReference type="InterPro" id="IPR029017">
    <property type="entry name" value="Enolase-like_N"/>
</dbReference>
<dbReference type="PROSITE" id="PS00909">
    <property type="entry name" value="MR_MLE_2"/>
    <property type="match status" value="1"/>
</dbReference>
<feature type="binding site" evidence="6">
    <location>
        <position position="229"/>
    </location>
    <ligand>
        <name>Mg(2+)</name>
        <dbReference type="ChEBI" id="CHEBI:18420"/>
    </ligand>
</feature>
<proteinExistence type="inferred from homology"/>
<feature type="domain" description="Mandelate racemase/muconate lactonizing enzyme C-terminal" evidence="8">
    <location>
        <begin position="134"/>
        <end position="227"/>
    </location>
</feature>
<evidence type="ECO:0000313" key="9">
    <source>
        <dbReference type="EMBL" id="API59134.1"/>
    </source>
</evidence>
<keyword evidence="10" id="KW-1185">Reference proteome</keyword>
<evidence type="ECO:0000256" key="2">
    <source>
        <dbReference type="ARBA" id="ARBA00022723"/>
    </source>
</evidence>
<dbReference type="CDD" id="cd03319">
    <property type="entry name" value="L-Ala-DL-Glu_epimerase"/>
    <property type="match status" value="1"/>
</dbReference>
<evidence type="ECO:0000256" key="6">
    <source>
        <dbReference type="PIRSR" id="PIRSR634603-3"/>
    </source>
</evidence>
<dbReference type="InterPro" id="IPR036849">
    <property type="entry name" value="Enolase-like_C_sf"/>
</dbReference>
<dbReference type="SUPFAM" id="SSF51604">
    <property type="entry name" value="Enolase C-terminal domain-like"/>
    <property type="match status" value="1"/>
</dbReference>
<evidence type="ECO:0000259" key="8">
    <source>
        <dbReference type="SMART" id="SM00922"/>
    </source>
</evidence>
<dbReference type="SFLD" id="SFLDS00001">
    <property type="entry name" value="Enolase"/>
    <property type="match status" value="1"/>
</dbReference>
<dbReference type="SFLD" id="SFLDG00180">
    <property type="entry name" value="muconate_cycloisomerase"/>
    <property type="match status" value="1"/>
</dbReference>
<feature type="active site" description="Proton acceptor; specific for (R)-substrate epimerization" evidence="5">
    <location>
        <position position="155"/>
    </location>
</feature>
<keyword evidence="4 7" id="KW-0413">Isomerase</keyword>
<dbReference type="NCBIfam" id="NF042940">
    <property type="entry name" value="racemase_DgcA"/>
    <property type="match status" value="1"/>
</dbReference>
<dbReference type="STRING" id="1921510.BSL82_07275"/>
<dbReference type="PANTHER" id="PTHR48080:SF3">
    <property type="entry name" value="ENOLASE SUPERFAMILY MEMBER DDB_G0284701"/>
    <property type="match status" value="1"/>
</dbReference>
<feature type="active site" description="Proton acceptor; specific for (S)-substrate epimerization" evidence="5">
    <location>
        <position position="251"/>
    </location>
</feature>
<dbReference type="SFLD" id="SFLDF00010">
    <property type="entry name" value="dipeptide_epimerase"/>
    <property type="match status" value="1"/>
</dbReference>
<dbReference type="InterPro" id="IPR013341">
    <property type="entry name" value="Mandelate_racemase_N_dom"/>
</dbReference>
<evidence type="ECO:0000256" key="1">
    <source>
        <dbReference type="ARBA" id="ARBA00008031"/>
    </source>
</evidence>
<dbReference type="OrthoDB" id="9782675at2"/>
<dbReference type="GO" id="GO:0000287">
    <property type="term" value="F:magnesium ion binding"/>
    <property type="evidence" value="ECO:0007669"/>
    <property type="project" value="UniProtKB-ARBA"/>
</dbReference>
<reference evidence="10" key="1">
    <citation type="submission" date="2016-11" db="EMBL/GenBank/DDBJ databases">
        <title>Complete Genome Sequence of alachlor-degrading Sphingomonas sp. strain JJ-A5.</title>
        <authorList>
            <person name="Lee H."/>
            <person name="Ka J.-O."/>
        </authorList>
    </citation>
    <scope>NUCLEOTIDE SEQUENCE [LARGE SCALE GENOMIC DNA]</scope>
    <source>
        <strain evidence="10">JJ-A5</strain>
    </source>
</reference>
<protein>
    <recommendedName>
        <fullName evidence="7">Dipeptide epimerase</fullName>
        <ecNumber evidence="7">5.1.1.-</ecNumber>
    </recommendedName>
</protein>
<evidence type="ECO:0000256" key="7">
    <source>
        <dbReference type="RuleBase" id="RU366006"/>
    </source>
</evidence>
<dbReference type="PANTHER" id="PTHR48080">
    <property type="entry name" value="D-GALACTONATE DEHYDRATASE-RELATED"/>
    <property type="match status" value="1"/>
</dbReference>
<evidence type="ECO:0000256" key="5">
    <source>
        <dbReference type="PIRSR" id="PIRSR634603-1"/>
    </source>
</evidence>
<keyword evidence="2 6" id="KW-0479">Metal-binding</keyword>
<dbReference type="InterPro" id="IPR018110">
    <property type="entry name" value="Mandel_Rmase/mucon_lact_enz_CS"/>
</dbReference>
<gene>
    <name evidence="9" type="ORF">BSL82_07275</name>
</gene>
<evidence type="ECO:0000313" key="10">
    <source>
        <dbReference type="Proteomes" id="UP000182063"/>
    </source>
</evidence>
<dbReference type="EC" id="5.1.1.-" evidence="7"/>
<evidence type="ECO:0000256" key="3">
    <source>
        <dbReference type="ARBA" id="ARBA00022842"/>
    </source>
</evidence>
<dbReference type="GO" id="GO:0009063">
    <property type="term" value="P:amino acid catabolic process"/>
    <property type="evidence" value="ECO:0007669"/>
    <property type="project" value="InterPro"/>
</dbReference>
<comment type="cofactor">
    <cofactor evidence="6 7">
        <name>Mg(2+)</name>
        <dbReference type="ChEBI" id="CHEBI:18420"/>
    </cofactor>
    <text evidence="6 7">Binds 1 Mg(2+) ion per subunit.</text>
</comment>
<keyword evidence="3 6" id="KW-0460">Magnesium</keyword>
<dbReference type="AlphaFoldDB" id="A0A1L3ZU19"/>
<organism evidence="9 10">
    <name type="scientific">Tardibacter chloracetimidivorans</name>
    <dbReference type="NCBI Taxonomy" id="1921510"/>
    <lineage>
        <taxon>Bacteria</taxon>
        <taxon>Pseudomonadati</taxon>
        <taxon>Pseudomonadota</taxon>
        <taxon>Alphaproteobacteria</taxon>
        <taxon>Sphingomonadales</taxon>
        <taxon>Sphingomonadaceae</taxon>
        <taxon>Tardibacter</taxon>
    </lineage>
</organism>
<evidence type="ECO:0000256" key="4">
    <source>
        <dbReference type="ARBA" id="ARBA00023235"/>
    </source>
</evidence>